<evidence type="ECO:0000256" key="1">
    <source>
        <dbReference type="ARBA" id="ARBA00022670"/>
    </source>
</evidence>
<dbReference type="GO" id="GO:0008233">
    <property type="term" value="F:peptidase activity"/>
    <property type="evidence" value="ECO:0007669"/>
    <property type="project" value="UniProtKB-KW"/>
</dbReference>
<evidence type="ECO:0000259" key="4">
    <source>
        <dbReference type="Pfam" id="PF07687"/>
    </source>
</evidence>
<proteinExistence type="predicted"/>
<dbReference type="Pfam" id="PF07687">
    <property type="entry name" value="M20_dimer"/>
    <property type="match status" value="1"/>
</dbReference>
<keyword evidence="1" id="KW-0645">Protease</keyword>
<dbReference type="Gene3D" id="3.30.70.360">
    <property type="match status" value="1"/>
</dbReference>
<name>A0AAW6LT58_RHOSG</name>
<feature type="domain" description="Peptidase M20 dimerisation" evidence="4">
    <location>
        <begin position="186"/>
        <end position="335"/>
    </location>
</feature>
<keyword evidence="2" id="KW-0479">Metal-binding</keyword>
<organism evidence="5 6">
    <name type="scientific">Rhodococcus qingshengii</name>
    <dbReference type="NCBI Taxonomy" id="334542"/>
    <lineage>
        <taxon>Bacteria</taxon>
        <taxon>Bacillati</taxon>
        <taxon>Actinomycetota</taxon>
        <taxon>Actinomycetes</taxon>
        <taxon>Mycobacteriales</taxon>
        <taxon>Nocardiaceae</taxon>
        <taxon>Rhodococcus</taxon>
        <taxon>Rhodococcus erythropolis group</taxon>
    </lineage>
</organism>
<gene>
    <name evidence="5" type="ORF">PXH69_33520</name>
</gene>
<evidence type="ECO:0000313" key="6">
    <source>
        <dbReference type="Proteomes" id="UP001217325"/>
    </source>
</evidence>
<dbReference type="InterPro" id="IPR002933">
    <property type="entry name" value="Peptidase_M20"/>
</dbReference>
<reference evidence="5" key="1">
    <citation type="submission" date="2023-02" db="EMBL/GenBank/DDBJ databases">
        <title>A novel hydrolase synthesized by Rhodococcus erythropolis HQ is responsible for the detoxification of Zearalenone.</title>
        <authorList>
            <person name="Hu J."/>
            <person name="Xu J."/>
        </authorList>
    </citation>
    <scope>NUCLEOTIDE SEQUENCE</scope>
    <source>
        <strain evidence="5">HQ</strain>
    </source>
</reference>
<dbReference type="GO" id="GO:0046872">
    <property type="term" value="F:metal ion binding"/>
    <property type="evidence" value="ECO:0007669"/>
    <property type="project" value="UniProtKB-KW"/>
</dbReference>
<evidence type="ECO:0000256" key="3">
    <source>
        <dbReference type="ARBA" id="ARBA00022801"/>
    </source>
</evidence>
<accession>A0AAW6LT58</accession>
<evidence type="ECO:0000313" key="5">
    <source>
        <dbReference type="EMBL" id="MDE8649889.1"/>
    </source>
</evidence>
<dbReference type="Gene3D" id="3.40.630.10">
    <property type="entry name" value="Zn peptidases"/>
    <property type="match status" value="1"/>
</dbReference>
<dbReference type="InterPro" id="IPR051458">
    <property type="entry name" value="Cyt/Met_Dipeptidase"/>
</dbReference>
<dbReference type="Proteomes" id="UP001217325">
    <property type="component" value="Unassembled WGS sequence"/>
</dbReference>
<sequence length="450" mass="46470">MEMPIDEARLVQDLVRFGAIASISADPHHGEDVHSSAQTVAEAFRELGMKAKVVSAQGGLPAVIGRREGPEGAPTVLLYAHHDVQPVGDRSLWSSDPFTVTARSGRLYGRGTADDKGAIAVHLEALRCLGPDLPVTIAILIEGEEEVGSPTLSALLSEHLDQLDADVVLAPDSVNIQTMHPSLTVSLRGLLNVIVTVQTSQHQVHSGLYGGAVPDAIGALVRILASMSDDVGGVVIEGLMGAWTGASGQSESDIRRQSGLLDGVELIGRGTLGERVWDGPAITITGIDAPPAAGAANVLSPRARAAVSVRLTPEQDPSDALKALEAHVRSHTPWGADVTLEVTASGAGWRAEKETPGVERAHRSLTEAFGNASVAVGVGGGIPFIAALVEALPAVDVVVTAIQDPQSHAHAPDESVALSALVAATRAEMNFLAALGSDAAIASRTETSCP</sequence>
<dbReference type="PANTHER" id="PTHR43270">
    <property type="entry name" value="BETA-ALA-HIS DIPEPTIDASE"/>
    <property type="match status" value="1"/>
</dbReference>
<dbReference type="Pfam" id="PF01546">
    <property type="entry name" value="Peptidase_M20"/>
    <property type="match status" value="1"/>
</dbReference>
<evidence type="ECO:0000256" key="2">
    <source>
        <dbReference type="ARBA" id="ARBA00022723"/>
    </source>
</evidence>
<dbReference type="SUPFAM" id="SSF53187">
    <property type="entry name" value="Zn-dependent exopeptidases"/>
    <property type="match status" value="1"/>
</dbReference>
<protein>
    <submittedName>
        <fullName evidence="5">M20/M25/M40 family metallo-hydrolase</fullName>
    </submittedName>
</protein>
<dbReference type="NCBIfam" id="NF005914">
    <property type="entry name" value="PRK07907.1"/>
    <property type="match status" value="1"/>
</dbReference>
<dbReference type="EMBL" id="JARDXE010000035">
    <property type="protein sequence ID" value="MDE8649889.1"/>
    <property type="molecule type" value="Genomic_DNA"/>
</dbReference>
<comment type="caution">
    <text evidence="5">The sequence shown here is derived from an EMBL/GenBank/DDBJ whole genome shotgun (WGS) entry which is preliminary data.</text>
</comment>
<dbReference type="AlphaFoldDB" id="A0AAW6LT58"/>
<dbReference type="RefSeq" id="WP_275233057.1">
    <property type="nucleotide sequence ID" value="NZ_JARDXE010000035.1"/>
</dbReference>
<dbReference type="PANTHER" id="PTHR43270:SF12">
    <property type="entry name" value="SUCCINYL-DIAMINOPIMELATE DESUCCINYLASE"/>
    <property type="match status" value="1"/>
</dbReference>
<dbReference type="GO" id="GO:0006508">
    <property type="term" value="P:proteolysis"/>
    <property type="evidence" value="ECO:0007669"/>
    <property type="project" value="UniProtKB-KW"/>
</dbReference>
<dbReference type="InterPro" id="IPR011650">
    <property type="entry name" value="Peptidase_M20_dimer"/>
</dbReference>
<keyword evidence="3" id="KW-0378">Hydrolase</keyword>